<evidence type="ECO:0000256" key="2">
    <source>
        <dbReference type="PROSITE-ProRule" id="PRU00285"/>
    </source>
</evidence>
<keyword evidence="6" id="KW-1185">Reference proteome</keyword>
<dbReference type="InterPro" id="IPR031107">
    <property type="entry name" value="Small_HSP"/>
</dbReference>
<dbReference type="PANTHER" id="PTHR11527">
    <property type="entry name" value="HEAT-SHOCK PROTEIN 20 FAMILY MEMBER"/>
    <property type="match status" value="1"/>
</dbReference>
<dbReference type="PROSITE" id="PS01031">
    <property type="entry name" value="SHSP"/>
    <property type="match status" value="1"/>
</dbReference>
<dbReference type="Gene3D" id="2.60.40.790">
    <property type="match status" value="1"/>
</dbReference>
<dbReference type="InterPro" id="IPR008978">
    <property type="entry name" value="HSP20-like_chaperone"/>
</dbReference>
<dbReference type="Pfam" id="PF00011">
    <property type="entry name" value="HSP20"/>
    <property type="match status" value="1"/>
</dbReference>
<reference evidence="5 6" key="1">
    <citation type="journal article" date="2021" name="Sci. Rep.">
        <title>The genome of the diatom Chaetoceros tenuissimus carries an ancient integrated fragment of an extant virus.</title>
        <authorList>
            <person name="Hongo Y."/>
            <person name="Kimura K."/>
            <person name="Takaki Y."/>
            <person name="Yoshida Y."/>
            <person name="Baba S."/>
            <person name="Kobayashi G."/>
            <person name="Nagasaki K."/>
            <person name="Hano T."/>
            <person name="Tomaru Y."/>
        </authorList>
    </citation>
    <scope>NUCLEOTIDE SEQUENCE [LARGE SCALE GENOMIC DNA]</scope>
    <source>
        <strain evidence="5 6">NIES-3715</strain>
    </source>
</reference>
<dbReference type="EMBL" id="BLLK01000069">
    <property type="protein sequence ID" value="GFH60207.1"/>
    <property type="molecule type" value="Genomic_DNA"/>
</dbReference>
<evidence type="ECO:0000313" key="5">
    <source>
        <dbReference type="EMBL" id="GFH60207.1"/>
    </source>
</evidence>
<dbReference type="Proteomes" id="UP001054902">
    <property type="component" value="Unassembled WGS sequence"/>
</dbReference>
<name>A0AAD3D944_9STRA</name>
<proteinExistence type="inferred from homology"/>
<evidence type="ECO:0000313" key="6">
    <source>
        <dbReference type="Proteomes" id="UP001054902"/>
    </source>
</evidence>
<gene>
    <name evidence="5" type="ORF">CTEN210_16683</name>
</gene>
<feature type="domain" description="SHSP" evidence="4">
    <location>
        <begin position="94"/>
        <end position="202"/>
    </location>
</feature>
<comment type="similarity">
    <text evidence="2 3">Belongs to the small heat shock protein (HSP20) family.</text>
</comment>
<dbReference type="CDD" id="cd06464">
    <property type="entry name" value="ACD_sHsps-like"/>
    <property type="match status" value="1"/>
</dbReference>
<evidence type="ECO:0000256" key="3">
    <source>
        <dbReference type="RuleBase" id="RU003616"/>
    </source>
</evidence>
<dbReference type="InterPro" id="IPR002068">
    <property type="entry name" value="A-crystallin/Hsp20_dom"/>
</dbReference>
<dbReference type="AlphaFoldDB" id="A0AAD3D944"/>
<accession>A0AAD3D944</accession>
<protein>
    <recommendedName>
        <fullName evidence="4">SHSP domain-containing protein</fullName>
    </recommendedName>
</protein>
<evidence type="ECO:0000256" key="1">
    <source>
        <dbReference type="ARBA" id="ARBA00023016"/>
    </source>
</evidence>
<dbReference type="SUPFAM" id="SSF49764">
    <property type="entry name" value="HSP20-like chaperones"/>
    <property type="match status" value="1"/>
</dbReference>
<comment type="caution">
    <text evidence="5">The sequence shown here is derived from an EMBL/GenBank/DDBJ whole genome shotgun (WGS) entry which is preliminary data.</text>
</comment>
<sequence length="202" mass="22936">MLSTTLTTTVPAVLRAQLSSPAVYPAMGYMCRDYARRFSTALSTKGINSNPSTTQSPVASFFHDMDDFFQKPFFSPSPNLMPMLKEMSWIDDTRKKNYLTTKFDVESDDKHHIISLDLPGVGMDDVKVEVKDDKLLHIFGGRKMERDGATSELKFDRKWMLDETIDTKNILANMKDGVLRVTLPKIPEAELPAENIRQIKIE</sequence>
<keyword evidence="1" id="KW-0346">Stress response</keyword>
<evidence type="ECO:0000259" key="4">
    <source>
        <dbReference type="PROSITE" id="PS01031"/>
    </source>
</evidence>
<organism evidence="5 6">
    <name type="scientific">Chaetoceros tenuissimus</name>
    <dbReference type="NCBI Taxonomy" id="426638"/>
    <lineage>
        <taxon>Eukaryota</taxon>
        <taxon>Sar</taxon>
        <taxon>Stramenopiles</taxon>
        <taxon>Ochrophyta</taxon>
        <taxon>Bacillariophyta</taxon>
        <taxon>Coscinodiscophyceae</taxon>
        <taxon>Chaetocerotophycidae</taxon>
        <taxon>Chaetocerotales</taxon>
        <taxon>Chaetocerotaceae</taxon>
        <taxon>Chaetoceros</taxon>
    </lineage>
</organism>